<dbReference type="EMBL" id="JARKIB010000278">
    <property type="protein sequence ID" value="KAJ7717313.1"/>
    <property type="molecule type" value="Genomic_DNA"/>
</dbReference>
<protein>
    <recommendedName>
        <fullName evidence="2">Nuclear condensin complex subunit 3 C-terminal domain-containing protein</fullName>
    </recommendedName>
</protein>
<feature type="domain" description="Nuclear condensin complex subunit 3 C-terminal" evidence="2">
    <location>
        <begin position="66"/>
        <end position="145"/>
    </location>
</feature>
<sequence>MLAHPQLPPGLIEHCLDVLKAIMPFKRELIRGVVEGFTTPLFDPTRRANARDEMTAEEGARADLTVLERVHENFEDNATLEGFLADLIIPAVCAARSWVSARKGSHPHLIQSIAVKSLQLFLNQIQNAPEQFKFKLLQIVFDWTMSKRSWRPSRTRGRQRSRSVGLAGLADDPKILKTLLLAVSPIFFVLLLIFLVPTSKYRFR</sequence>
<dbReference type="AlphaFoldDB" id="A0AAD7HCB5"/>
<gene>
    <name evidence="3" type="ORF">B0H16DRAFT_1740610</name>
</gene>
<keyword evidence="4" id="KW-1185">Reference proteome</keyword>
<dbReference type="Pfam" id="PF12719">
    <property type="entry name" value="Cnd3"/>
    <property type="match status" value="1"/>
</dbReference>
<reference evidence="3" key="1">
    <citation type="submission" date="2023-03" db="EMBL/GenBank/DDBJ databases">
        <title>Massive genome expansion in bonnet fungi (Mycena s.s.) driven by repeated elements and novel gene families across ecological guilds.</title>
        <authorList>
            <consortium name="Lawrence Berkeley National Laboratory"/>
            <person name="Harder C.B."/>
            <person name="Miyauchi S."/>
            <person name="Viragh M."/>
            <person name="Kuo A."/>
            <person name="Thoen E."/>
            <person name="Andreopoulos B."/>
            <person name="Lu D."/>
            <person name="Skrede I."/>
            <person name="Drula E."/>
            <person name="Henrissat B."/>
            <person name="Morin E."/>
            <person name="Kohler A."/>
            <person name="Barry K."/>
            <person name="LaButti K."/>
            <person name="Morin E."/>
            <person name="Salamov A."/>
            <person name="Lipzen A."/>
            <person name="Mereny Z."/>
            <person name="Hegedus B."/>
            <person name="Baldrian P."/>
            <person name="Stursova M."/>
            <person name="Weitz H."/>
            <person name="Taylor A."/>
            <person name="Grigoriev I.V."/>
            <person name="Nagy L.G."/>
            <person name="Martin F."/>
            <person name="Kauserud H."/>
        </authorList>
    </citation>
    <scope>NUCLEOTIDE SEQUENCE</scope>
    <source>
        <strain evidence="3">CBHHK182m</strain>
    </source>
</reference>
<proteinExistence type="predicted"/>
<keyword evidence="1" id="KW-1133">Transmembrane helix</keyword>
<feature type="transmembrane region" description="Helical" evidence="1">
    <location>
        <begin position="179"/>
        <end position="196"/>
    </location>
</feature>
<evidence type="ECO:0000313" key="3">
    <source>
        <dbReference type="EMBL" id="KAJ7717313.1"/>
    </source>
</evidence>
<accession>A0AAD7HCB5</accession>
<keyword evidence="1" id="KW-0472">Membrane</keyword>
<dbReference type="InterPro" id="IPR025977">
    <property type="entry name" value="Cnd3_C"/>
</dbReference>
<dbReference type="Proteomes" id="UP001215598">
    <property type="component" value="Unassembled WGS sequence"/>
</dbReference>
<evidence type="ECO:0000313" key="4">
    <source>
        <dbReference type="Proteomes" id="UP001215598"/>
    </source>
</evidence>
<name>A0AAD7HCB5_9AGAR</name>
<comment type="caution">
    <text evidence="3">The sequence shown here is derived from an EMBL/GenBank/DDBJ whole genome shotgun (WGS) entry which is preliminary data.</text>
</comment>
<keyword evidence="1" id="KW-0812">Transmembrane</keyword>
<evidence type="ECO:0000256" key="1">
    <source>
        <dbReference type="SAM" id="Phobius"/>
    </source>
</evidence>
<evidence type="ECO:0000259" key="2">
    <source>
        <dbReference type="Pfam" id="PF12719"/>
    </source>
</evidence>
<organism evidence="3 4">
    <name type="scientific">Mycena metata</name>
    <dbReference type="NCBI Taxonomy" id="1033252"/>
    <lineage>
        <taxon>Eukaryota</taxon>
        <taxon>Fungi</taxon>
        <taxon>Dikarya</taxon>
        <taxon>Basidiomycota</taxon>
        <taxon>Agaricomycotina</taxon>
        <taxon>Agaricomycetes</taxon>
        <taxon>Agaricomycetidae</taxon>
        <taxon>Agaricales</taxon>
        <taxon>Marasmiineae</taxon>
        <taxon>Mycenaceae</taxon>
        <taxon>Mycena</taxon>
    </lineage>
</organism>